<dbReference type="SUPFAM" id="SSF50341">
    <property type="entry name" value="CheW-like"/>
    <property type="match status" value="1"/>
</dbReference>
<dbReference type="SMART" id="SM00260">
    <property type="entry name" value="CheW"/>
    <property type="match status" value="1"/>
</dbReference>
<dbReference type="GeneID" id="7272456"/>
<dbReference type="AlphaFoldDB" id="B8GF96"/>
<dbReference type="Gene3D" id="2.40.50.180">
    <property type="entry name" value="CheA-289, Domain 4"/>
    <property type="match status" value="1"/>
</dbReference>
<dbReference type="PANTHER" id="PTHR22617:SF23">
    <property type="entry name" value="CHEMOTAXIS PROTEIN CHEW"/>
    <property type="match status" value="1"/>
</dbReference>
<organism evidence="2 3">
    <name type="scientific">Methanosphaerula palustris (strain ATCC BAA-1556 / DSM 19958 / E1-9c)</name>
    <dbReference type="NCBI Taxonomy" id="521011"/>
    <lineage>
        <taxon>Archaea</taxon>
        <taxon>Methanobacteriati</taxon>
        <taxon>Methanobacteriota</taxon>
        <taxon>Stenosarchaea group</taxon>
        <taxon>Methanomicrobia</taxon>
        <taxon>Methanomicrobiales</taxon>
        <taxon>Methanoregulaceae</taxon>
        <taxon>Methanosphaerula</taxon>
    </lineage>
</organism>
<keyword evidence="3" id="KW-1185">Reference proteome</keyword>
<dbReference type="Proteomes" id="UP000002457">
    <property type="component" value="Chromosome"/>
</dbReference>
<dbReference type="GO" id="GO:0005829">
    <property type="term" value="C:cytosol"/>
    <property type="evidence" value="ECO:0007669"/>
    <property type="project" value="TreeGrafter"/>
</dbReference>
<dbReference type="InterPro" id="IPR002545">
    <property type="entry name" value="CheW-lke_dom"/>
</dbReference>
<accession>B8GF96</accession>
<dbReference type="HOGENOM" id="CLU_048995_3_2_2"/>
<sequence length="184" mass="20661">MTESIREEHPEAGIVGGAREERLQQGSIAENVQVVEFLLGKEHFAIDLFDVREVVEYTTITKLPNTPSYIRGIIDLRGEITTIIDLKEQMNIRADIEVKDDDSRIIVLDDRITRSKIGIMVDDVSSVSTFSLAQVDKTAIAETSADAHIIGIIKKKTKIKEKDITELIIWIDIRHLLGTINHTA</sequence>
<evidence type="ECO:0000259" key="1">
    <source>
        <dbReference type="PROSITE" id="PS50851"/>
    </source>
</evidence>
<dbReference type="GO" id="GO:0006935">
    <property type="term" value="P:chemotaxis"/>
    <property type="evidence" value="ECO:0007669"/>
    <property type="project" value="InterPro"/>
</dbReference>
<dbReference type="GO" id="GO:0007165">
    <property type="term" value="P:signal transduction"/>
    <property type="evidence" value="ECO:0007669"/>
    <property type="project" value="InterPro"/>
</dbReference>
<name>B8GF96_METPE</name>
<dbReference type="InterPro" id="IPR039315">
    <property type="entry name" value="CheW"/>
</dbReference>
<evidence type="ECO:0000313" key="2">
    <source>
        <dbReference type="EMBL" id="ACL17902.1"/>
    </source>
</evidence>
<feature type="domain" description="CheW-like" evidence="1">
    <location>
        <begin position="31"/>
        <end position="182"/>
    </location>
</feature>
<dbReference type="STRING" id="521011.Mpal_2634"/>
<dbReference type="InterPro" id="IPR036061">
    <property type="entry name" value="CheW-like_dom_sf"/>
</dbReference>
<evidence type="ECO:0000313" key="3">
    <source>
        <dbReference type="Proteomes" id="UP000002457"/>
    </source>
</evidence>
<dbReference type="eggNOG" id="arCOG02395">
    <property type="taxonomic scope" value="Archaea"/>
</dbReference>
<dbReference type="Gene3D" id="2.30.30.40">
    <property type="entry name" value="SH3 Domains"/>
    <property type="match status" value="1"/>
</dbReference>
<protein>
    <submittedName>
        <fullName evidence="2">CheW protein</fullName>
    </submittedName>
</protein>
<dbReference type="PROSITE" id="PS50851">
    <property type="entry name" value="CHEW"/>
    <property type="match status" value="1"/>
</dbReference>
<dbReference type="Pfam" id="PF01584">
    <property type="entry name" value="CheW"/>
    <property type="match status" value="1"/>
</dbReference>
<dbReference type="KEGG" id="mpl:Mpal_2634"/>
<dbReference type="PANTHER" id="PTHR22617">
    <property type="entry name" value="CHEMOTAXIS SENSOR HISTIDINE KINASE-RELATED"/>
    <property type="match status" value="1"/>
</dbReference>
<gene>
    <name evidence="2" type="ordered locus">Mpal_2634</name>
</gene>
<reference evidence="2 3" key="1">
    <citation type="journal article" date="2015" name="Genome Announc.">
        <title>Complete Genome Sequence of Methanosphaerula palustris E1-9CT, a Hydrogenotrophic Methanogen Isolated from a Minerotrophic Fen Peatland.</title>
        <authorList>
            <person name="Cadillo-Quiroz H."/>
            <person name="Browne P."/>
            <person name="Kyrpides N."/>
            <person name="Woyke T."/>
            <person name="Goodwin L."/>
            <person name="Detter C."/>
            <person name="Yavitt J.B."/>
            <person name="Zinder S.H."/>
        </authorList>
    </citation>
    <scope>NUCLEOTIDE SEQUENCE [LARGE SCALE GENOMIC DNA]</scope>
    <source>
        <strain evidence="3">ATCC BAA-1556 / DSM 19958 / E1-9c</strain>
    </source>
</reference>
<proteinExistence type="predicted"/>
<dbReference type="RefSeq" id="WP_012619221.1">
    <property type="nucleotide sequence ID" value="NC_011832.1"/>
</dbReference>
<dbReference type="OrthoDB" id="115049at2157"/>
<dbReference type="EMBL" id="CP001338">
    <property type="protein sequence ID" value="ACL17902.1"/>
    <property type="molecule type" value="Genomic_DNA"/>
</dbReference>